<dbReference type="EMBL" id="JAENGY010001626">
    <property type="protein sequence ID" value="KAG6947998.1"/>
    <property type="molecule type" value="Genomic_DNA"/>
</dbReference>
<proteinExistence type="predicted"/>
<dbReference type="Pfam" id="PF20681">
    <property type="entry name" value="DUF6818"/>
    <property type="match status" value="1"/>
</dbReference>
<dbReference type="PANTHER" id="PTHR34409">
    <property type="entry name" value="SET DOMAIN-CONTAINING PROTEIN"/>
    <property type="match status" value="1"/>
</dbReference>
<evidence type="ECO:0000313" key="4">
    <source>
        <dbReference type="Proteomes" id="UP000709295"/>
    </source>
</evidence>
<accession>A0A8J5LZM2</accession>
<comment type="caution">
    <text evidence="3">The sequence shown here is derived from an EMBL/GenBank/DDBJ whole genome shotgun (WGS) entry which is preliminary data.</text>
</comment>
<gene>
    <name evidence="3" type="ORF">JG688_00015291</name>
</gene>
<sequence length="166" mass="19066">MLGLVEQNLPFGSNQSNAVQLQYNTGLSNGFSTRDAKSIKRKFYALKNTRKHTRDPSSPADVDQAKRVYRLIEEHCGVLVLDDTVTVDAVSPAGSLDDAATAPPTAMASLEVSEMEYRRERDAQRRQDEVRREEQEQMREERREERERLREERFLALIAQIAKKQD</sequence>
<evidence type="ECO:0000313" key="3">
    <source>
        <dbReference type="EMBL" id="KAG6947998.1"/>
    </source>
</evidence>
<protein>
    <recommendedName>
        <fullName evidence="2">DUF6818 domain-containing protein</fullName>
    </recommendedName>
</protein>
<evidence type="ECO:0000256" key="1">
    <source>
        <dbReference type="SAM" id="MobiDB-lite"/>
    </source>
</evidence>
<feature type="region of interest" description="Disordered" evidence="1">
    <location>
        <begin position="116"/>
        <end position="147"/>
    </location>
</feature>
<dbReference type="PANTHER" id="PTHR34409:SF1">
    <property type="entry name" value="MYB-LIKE DOMAIN-CONTAINING PROTEIN"/>
    <property type="match status" value="1"/>
</dbReference>
<dbReference type="AlphaFoldDB" id="A0A8J5LZM2"/>
<keyword evidence="4" id="KW-1185">Reference proteome</keyword>
<dbReference type="Proteomes" id="UP000709295">
    <property type="component" value="Unassembled WGS sequence"/>
</dbReference>
<organism evidence="3 4">
    <name type="scientific">Phytophthora aleatoria</name>
    <dbReference type="NCBI Taxonomy" id="2496075"/>
    <lineage>
        <taxon>Eukaryota</taxon>
        <taxon>Sar</taxon>
        <taxon>Stramenopiles</taxon>
        <taxon>Oomycota</taxon>
        <taxon>Peronosporomycetes</taxon>
        <taxon>Peronosporales</taxon>
        <taxon>Peronosporaceae</taxon>
        <taxon>Phytophthora</taxon>
    </lineage>
</organism>
<reference evidence="3" key="1">
    <citation type="submission" date="2021-01" db="EMBL/GenBank/DDBJ databases">
        <title>Phytophthora aleatoria, a newly-described species from Pinus radiata is distinct from Phytophthora cactorum isolates based on comparative genomics.</title>
        <authorList>
            <person name="Mcdougal R."/>
            <person name="Panda P."/>
            <person name="Williams N."/>
            <person name="Studholme D.J."/>
        </authorList>
    </citation>
    <scope>NUCLEOTIDE SEQUENCE</scope>
    <source>
        <strain evidence="3">NZFS 4037</strain>
    </source>
</reference>
<feature type="domain" description="DUF6818" evidence="2">
    <location>
        <begin position="10"/>
        <end position="84"/>
    </location>
</feature>
<evidence type="ECO:0000259" key="2">
    <source>
        <dbReference type="Pfam" id="PF20681"/>
    </source>
</evidence>
<dbReference type="InterPro" id="IPR049203">
    <property type="entry name" value="DUF6818"/>
</dbReference>
<name>A0A8J5LZM2_9STRA</name>